<name>A0A9P5NBX6_GYMJU</name>
<dbReference type="AlphaFoldDB" id="A0A9P5NBX6"/>
<feature type="compositionally biased region" description="Acidic residues" evidence="1">
    <location>
        <begin position="199"/>
        <end position="240"/>
    </location>
</feature>
<evidence type="ECO:0000256" key="1">
    <source>
        <dbReference type="SAM" id="MobiDB-lite"/>
    </source>
</evidence>
<evidence type="ECO:0000313" key="2">
    <source>
        <dbReference type="EMBL" id="KAF8875676.1"/>
    </source>
</evidence>
<reference evidence="2" key="1">
    <citation type="submission" date="2020-11" db="EMBL/GenBank/DDBJ databases">
        <authorList>
            <consortium name="DOE Joint Genome Institute"/>
            <person name="Ahrendt S."/>
            <person name="Riley R."/>
            <person name="Andreopoulos W."/>
            <person name="LaButti K."/>
            <person name="Pangilinan J."/>
            <person name="Ruiz-duenas F.J."/>
            <person name="Barrasa J.M."/>
            <person name="Sanchez-Garcia M."/>
            <person name="Camarero S."/>
            <person name="Miyauchi S."/>
            <person name="Serrano A."/>
            <person name="Linde D."/>
            <person name="Babiker R."/>
            <person name="Drula E."/>
            <person name="Ayuso-Fernandez I."/>
            <person name="Pacheco R."/>
            <person name="Padilla G."/>
            <person name="Ferreira P."/>
            <person name="Barriuso J."/>
            <person name="Kellner H."/>
            <person name="Castanera R."/>
            <person name="Alfaro M."/>
            <person name="Ramirez L."/>
            <person name="Pisabarro A.G."/>
            <person name="Kuo A."/>
            <person name="Tritt A."/>
            <person name="Lipzen A."/>
            <person name="He G."/>
            <person name="Yan M."/>
            <person name="Ng V."/>
            <person name="Cullen D."/>
            <person name="Martin F."/>
            <person name="Rosso M.-N."/>
            <person name="Henrissat B."/>
            <person name="Hibbett D."/>
            <person name="Martinez A.T."/>
            <person name="Grigoriev I.V."/>
        </authorList>
    </citation>
    <scope>NUCLEOTIDE SEQUENCE</scope>
    <source>
        <strain evidence="2">AH 44721</strain>
    </source>
</reference>
<comment type="caution">
    <text evidence="2">The sequence shown here is derived from an EMBL/GenBank/DDBJ whole genome shotgun (WGS) entry which is preliminary data.</text>
</comment>
<gene>
    <name evidence="2" type="ORF">CPB84DRAFT_1853205</name>
</gene>
<dbReference type="Proteomes" id="UP000724874">
    <property type="component" value="Unassembled WGS sequence"/>
</dbReference>
<organism evidence="2 3">
    <name type="scientific">Gymnopilus junonius</name>
    <name type="common">Spectacular rustgill mushroom</name>
    <name type="synonym">Gymnopilus spectabilis subsp. junonius</name>
    <dbReference type="NCBI Taxonomy" id="109634"/>
    <lineage>
        <taxon>Eukaryota</taxon>
        <taxon>Fungi</taxon>
        <taxon>Dikarya</taxon>
        <taxon>Basidiomycota</taxon>
        <taxon>Agaricomycotina</taxon>
        <taxon>Agaricomycetes</taxon>
        <taxon>Agaricomycetidae</taxon>
        <taxon>Agaricales</taxon>
        <taxon>Agaricineae</taxon>
        <taxon>Hymenogastraceae</taxon>
        <taxon>Gymnopilus</taxon>
    </lineage>
</organism>
<feature type="compositionally biased region" description="Acidic residues" evidence="1">
    <location>
        <begin position="268"/>
        <end position="278"/>
    </location>
</feature>
<feature type="compositionally biased region" description="Acidic residues" evidence="1">
    <location>
        <begin position="287"/>
        <end position="315"/>
    </location>
</feature>
<proteinExistence type="predicted"/>
<dbReference type="EMBL" id="JADNYJ010000193">
    <property type="protein sequence ID" value="KAF8875676.1"/>
    <property type="molecule type" value="Genomic_DNA"/>
</dbReference>
<evidence type="ECO:0000313" key="3">
    <source>
        <dbReference type="Proteomes" id="UP000724874"/>
    </source>
</evidence>
<accession>A0A9P5NBX6</accession>
<feature type="compositionally biased region" description="Polar residues" evidence="1">
    <location>
        <begin position="349"/>
        <end position="359"/>
    </location>
</feature>
<keyword evidence="3" id="KW-1185">Reference proteome</keyword>
<feature type="compositionally biased region" description="Basic and acidic residues" evidence="1">
    <location>
        <begin position="241"/>
        <end position="254"/>
    </location>
</feature>
<protein>
    <submittedName>
        <fullName evidence="2">Uncharacterized protein</fullName>
    </submittedName>
</protein>
<sequence>MISRLSPLPLGALDDTNSSVIYGTQSFFRTPETQSSFHIAWYFLFDYAPFIDSDLFCRPAGLVLKCLKNKHWLRAREPWSLSYSTKDGTIVSSFPLSSLTTSAFYDLCREQDVGRGLQELNQIAPAALPLAAYKHSQITNSRDTTASLLLKIASVPIPFSKGSNGDIHFDSLEATPFKPIDPQSSKSHIRDRNAQIDNLTDEMDEDKVDEDDVDDDKVDEDDGDEDEDDVDQDQDDDKDEDDLKAGEYETSKEESDWDEGDWDKNDEDKDEDEDEDKDKDDHKPDGEETDREETDEEETDEEETDEEETDEEEDLSDFKPPSYGRSRTRIVLPRQGRYSPGGTAIVKVHTSTTASDESL</sequence>
<feature type="region of interest" description="Disordered" evidence="1">
    <location>
        <begin position="174"/>
        <end position="359"/>
    </location>
</feature>